<feature type="transmembrane region" description="Helical" evidence="6">
    <location>
        <begin position="249"/>
        <end position="273"/>
    </location>
</feature>
<feature type="transmembrane region" description="Helical" evidence="6">
    <location>
        <begin position="225"/>
        <end position="244"/>
    </location>
</feature>
<proteinExistence type="predicted"/>
<evidence type="ECO:0000256" key="3">
    <source>
        <dbReference type="ARBA" id="ARBA00022692"/>
    </source>
</evidence>
<organism evidence="8 9">
    <name type="scientific">Alcanivorax borkumensis (strain ATCC 700651 / DSM 11573 / NCIMB 13689 / SK2)</name>
    <dbReference type="NCBI Taxonomy" id="393595"/>
    <lineage>
        <taxon>Bacteria</taxon>
        <taxon>Pseudomonadati</taxon>
        <taxon>Pseudomonadota</taxon>
        <taxon>Gammaproteobacteria</taxon>
        <taxon>Oceanospirillales</taxon>
        <taxon>Alcanivoracaceae</taxon>
        <taxon>Alcanivorax</taxon>
    </lineage>
</organism>
<feature type="transmembrane region" description="Helical" evidence="6">
    <location>
        <begin position="703"/>
        <end position="728"/>
    </location>
</feature>
<feature type="transmembrane region" description="Helical" evidence="6">
    <location>
        <begin position="610"/>
        <end position="629"/>
    </location>
</feature>
<dbReference type="PANTHER" id="PTHR33406:SF12">
    <property type="entry name" value="BLR2997 PROTEIN"/>
    <property type="match status" value="1"/>
</dbReference>
<dbReference type="SUPFAM" id="SSF82866">
    <property type="entry name" value="Multidrug efflux transporter AcrB transmembrane domain"/>
    <property type="match status" value="2"/>
</dbReference>
<feature type="transmembrane region" description="Helical" evidence="6">
    <location>
        <begin position="740"/>
        <end position="763"/>
    </location>
</feature>
<feature type="transmembrane region" description="Helical" evidence="6">
    <location>
        <begin position="662"/>
        <end position="683"/>
    </location>
</feature>
<keyword evidence="2" id="KW-1003">Cell membrane</keyword>
<name>Q0VQ58_ALCBS</name>
<evidence type="ECO:0000256" key="1">
    <source>
        <dbReference type="ARBA" id="ARBA00004651"/>
    </source>
</evidence>
<dbReference type="EMBL" id="AM286690">
    <property type="protein sequence ID" value="CAL16690.1"/>
    <property type="molecule type" value="Genomic_DNA"/>
</dbReference>
<dbReference type="AlphaFoldDB" id="Q0VQ58"/>
<dbReference type="Pfam" id="PF03176">
    <property type="entry name" value="MMPL"/>
    <property type="match status" value="2"/>
</dbReference>
<feature type="transmembrane region" description="Helical" evidence="6">
    <location>
        <begin position="279"/>
        <end position="302"/>
    </location>
</feature>
<evidence type="ECO:0000256" key="6">
    <source>
        <dbReference type="SAM" id="Phobius"/>
    </source>
</evidence>
<dbReference type="Proteomes" id="UP000008871">
    <property type="component" value="Chromosome"/>
</dbReference>
<dbReference type="InterPro" id="IPR004869">
    <property type="entry name" value="MMPL_dom"/>
</dbReference>
<accession>Q0VQ58</accession>
<feature type="transmembrane region" description="Helical" evidence="6">
    <location>
        <begin position="322"/>
        <end position="343"/>
    </location>
</feature>
<dbReference type="PROSITE" id="PS50156">
    <property type="entry name" value="SSD"/>
    <property type="match status" value="2"/>
</dbReference>
<dbReference type="InterPro" id="IPR050545">
    <property type="entry name" value="Mycobact_MmpL"/>
</dbReference>
<evidence type="ECO:0000313" key="9">
    <source>
        <dbReference type="Proteomes" id="UP000008871"/>
    </source>
</evidence>
<comment type="subcellular location">
    <subcellularLocation>
        <location evidence="1">Cell membrane</location>
        <topology evidence="1">Multi-pass membrane protein</topology>
    </subcellularLocation>
</comment>
<dbReference type="Gene3D" id="1.20.1640.10">
    <property type="entry name" value="Multidrug efflux transporter AcrB transmembrane domain"/>
    <property type="match status" value="2"/>
</dbReference>
<evidence type="ECO:0000256" key="2">
    <source>
        <dbReference type="ARBA" id="ARBA00022475"/>
    </source>
</evidence>
<evidence type="ECO:0000256" key="5">
    <source>
        <dbReference type="ARBA" id="ARBA00023136"/>
    </source>
</evidence>
<sequence>MGTVGITMKETWSRWVVEHPVWVLLICSALCVVMATGLQGFRNNNDPRIFFTQENPDFKRFMALEDSFTANEVVLFVVHPKNGRVFEPQTLAAIESLTDDAWTLPYSTRVDSLTNFQHTEVDGDELYVAPLVEDAADMAPNEIALVREIALKEPALVGRLVSEKGHVAGIVATVTMDEGNTEAPVITQAAREMAQAYRERYPDIEFMVTGTVVFSQASADATEQSMVTTLPLAFVVMLLCLWLIMRSAIFVVVTVMVIGFSIASAMGIATWLGIEFSPIVGMAPAMILTLAVADSVHILASYRHECLQGKERAAAMLESLRINIQPVWLTSFTTAIGFAILNFSESQPFRALGNVVLIGVLLAFVFSVVLLPALVMLLPHRIEPGKQRDFAPLMGALAAHLNRHFKPWLLGMSAVVVVLTAAIGLNRINDVFNEYFDETFEVRQVNDFAMSNLTGMHRIDYAVHSGESGGAMEPAYLKHIDDLIIWLEQQDEVVYASAYSDVIKRLNRDMHGGDSQWYRIPQSRELISQYTLLYELSLPQGLGLEDQLDIDKEQARVIVLLENIGSHPVLEFNERVEAWMEDHWPQYMHSKGTGMDILFGRVTMRNIQSMLGGALVALVSVSVLLVIALRSVRYGALSLLPNLLPAAMAFGLWGLVNGEIGLAVSVVACMTLGIVVDDTVHFLSKYVRAKRELGLNTEQAVEYALRTVGVALVATSVVLVANFAVIGTSHFYPNSSMGQLSAITIAMALIVDFFFFVPLLVALDRRKQIRAGA</sequence>
<feature type="domain" description="SSD" evidence="7">
    <location>
        <begin position="252"/>
        <end position="377"/>
    </location>
</feature>
<dbReference type="eggNOG" id="COG1033">
    <property type="taxonomic scope" value="Bacteria"/>
</dbReference>
<feature type="transmembrane region" description="Helical" evidence="6">
    <location>
        <begin position="20"/>
        <end position="41"/>
    </location>
</feature>
<dbReference type="KEGG" id="abo:ABO_1242"/>
<dbReference type="GO" id="GO:0005886">
    <property type="term" value="C:plasma membrane"/>
    <property type="evidence" value="ECO:0007669"/>
    <property type="project" value="UniProtKB-SubCell"/>
</dbReference>
<feature type="transmembrane region" description="Helical" evidence="6">
    <location>
        <begin position="355"/>
        <end position="378"/>
    </location>
</feature>
<keyword evidence="3 6" id="KW-0812">Transmembrane</keyword>
<evidence type="ECO:0000259" key="7">
    <source>
        <dbReference type="PROSITE" id="PS50156"/>
    </source>
</evidence>
<reference evidence="8 9" key="1">
    <citation type="journal article" date="2006" name="Nat. Biotechnol.">
        <title>Genome sequence of the ubiquitous hydrocarbon-degrading marine bacterium Alcanivorax borkumensis.</title>
        <authorList>
            <person name="Schneiker S."/>
            <person name="Martins dos Santos V.A.P."/>
            <person name="Bartels D."/>
            <person name="Bekel T."/>
            <person name="Brecht M."/>
            <person name="Buhrmester J."/>
            <person name="Chernikova T.N."/>
            <person name="Denaro R."/>
            <person name="Ferrer M."/>
            <person name="Gertler C."/>
            <person name="Goesmann A."/>
            <person name="Golyshina O.V."/>
            <person name="Kaminski F."/>
            <person name="Khachane A.N."/>
            <person name="Lang S."/>
            <person name="Linke B."/>
            <person name="McHardy A.C."/>
            <person name="Meyer F."/>
            <person name="Nechitaylo T."/>
            <person name="Puehler A."/>
            <person name="Regenhardt D."/>
            <person name="Rupp O."/>
            <person name="Sabirova J.S."/>
            <person name="Selbitschka W."/>
            <person name="Yakimov M.M."/>
            <person name="Timmis K.N."/>
            <person name="Vorhoelter F.-J."/>
            <person name="Weidner S."/>
            <person name="Kaiser O."/>
            <person name="Golyshin P.N."/>
        </authorList>
    </citation>
    <scope>NUCLEOTIDE SEQUENCE [LARGE SCALE GENOMIC DNA]</scope>
    <source>
        <strain evidence="9">ATCC 700651 / DSM 11573 / NCIMB 13689 / SK2</strain>
    </source>
</reference>
<evidence type="ECO:0000256" key="4">
    <source>
        <dbReference type="ARBA" id="ARBA00022989"/>
    </source>
</evidence>
<dbReference type="STRING" id="393595.ABO_1242"/>
<feature type="transmembrane region" description="Helical" evidence="6">
    <location>
        <begin position="408"/>
        <end position="425"/>
    </location>
</feature>
<feature type="domain" description="SSD" evidence="7">
    <location>
        <begin position="635"/>
        <end position="762"/>
    </location>
</feature>
<gene>
    <name evidence="8" type="ordered locus">ABO_1242</name>
</gene>
<keyword evidence="5 6" id="KW-0472">Membrane</keyword>
<evidence type="ECO:0000313" key="8">
    <source>
        <dbReference type="EMBL" id="CAL16690.1"/>
    </source>
</evidence>
<dbReference type="InterPro" id="IPR000731">
    <property type="entry name" value="SSD"/>
</dbReference>
<keyword evidence="9" id="KW-1185">Reference proteome</keyword>
<keyword evidence="4 6" id="KW-1133">Transmembrane helix</keyword>
<protein>
    <submittedName>
        <fullName evidence="8">Membrane protein, putative</fullName>
    </submittedName>
</protein>
<feature type="transmembrane region" description="Helical" evidence="6">
    <location>
        <begin position="636"/>
        <end position="656"/>
    </location>
</feature>
<dbReference type="HOGENOM" id="CLU_008861_1_0_6"/>
<dbReference type="PANTHER" id="PTHR33406">
    <property type="entry name" value="MEMBRANE PROTEIN MJ1562-RELATED"/>
    <property type="match status" value="1"/>
</dbReference>